<protein>
    <submittedName>
        <fullName evidence="2">REC114 meiotic recombination protein</fullName>
    </submittedName>
</protein>
<accession>A0A8D1QXU8</accession>
<proteinExistence type="predicted"/>
<dbReference type="Ensembl" id="ENSSSCT00055033373.1">
    <property type="protein sequence ID" value="ENSSSCP00055026564.1"/>
    <property type="gene ID" value="ENSSSCG00055016919.1"/>
</dbReference>
<gene>
    <name evidence="2" type="primary">REC114</name>
</gene>
<dbReference type="Proteomes" id="UP000694724">
    <property type="component" value="Unplaced"/>
</dbReference>
<evidence type="ECO:0000313" key="3">
    <source>
        <dbReference type="Proteomes" id="UP000694724"/>
    </source>
</evidence>
<name>A0A8D1QXU8_PIG</name>
<feature type="compositionally biased region" description="Polar residues" evidence="1">
    <location>
        <begin position="262"/>
        <end position="280"/>
    </location>
</feature>
<reference evidence="2" key="1">
    <citation type="submission" date="2025-08" db="UniProtKB">
        <authorList>
            <consortium name="Ensembl"/>
        </authorList>
    </citation>
    <scope>IDENTIFICATION</scope>
</reference>
<dbReference type="AlphaFoldDB" id="A0A8D1QXU8"/>
<dbReference type="PANTHER" id="PTHR34921:SF1">
    <property type="entry name" value="MEIOTIC RECOMBINATION PROTEIN REC114"/>
    <property type="match status" value="1"/>
</dbReference>
<evidence type="ECO:0000313" key="2">
    <source>
        <dbReference type="Ensembl" id="ENSSSCP00055026564.1"/>
    </source>
</evidence>
<evidence type="ECO:0000256" key="1">
    <source>
        <dbReference type="SAM" id="MobiDB-lite"/>
    </source>
</evidence>
<dbReference type="InterPro" id="IPR029168">
    <property type="entry name" value="REC114L"/>
</dbReference>
<dbReference type="Pfam" id="PF15165">
    <property type="entry name" value="REC114-like"/>
    <property type="match status" value="1"/>
</dbReference>
<feature type="region of interest" description="Disordered" evidence="1">
    <location>
        <begin position="56"/>
        <end position="77"/>
    </location>
</feature>
<dbReference type="PANTHER" id="PTHR34921">
    <property type="entry name" value="MEIOTIC RECOMBINATION PROTEIN REC114"/>
    <property type="match status" value="1"/>
</dbReference>
<feature type="region of interest" description="Disordered" evidence="1">
    <location>
        <begin position="231"/>
        <end position="280"/>
    </location>
</feature>
<organism evidence="2 3">
    <name type="scientific">Sus scrofa</name>
    <name type="common">Pig</name>
    <dbReference type="NCBI Taxonomy" id="9823"/>
    <lineage>
        <taxon>Eukaryota</taxon>
        <taxon>Metazoa</taxon>
        <taxon>Chordata</taxon>
        <taxon>Craniata</taxon>
        <taxon>Vertebrata</taxon>
        <taxon>Euteleostomi</taxon>
        <taxon>Mammalia</taxon>
        <taxon>Eutheria</taxon>
        <taxon>Laurasiatheria</taxon>
        <taxon>Artiodactyla</taxon>
        <taxon>Suina</taxon>
        <taxon>Suidae</taxon>
        <taxon>Sus</taxon>
    </lineage>
</organism>
<sequence>WERAPSLGFWLGLRIPHPKTRGWGGVSRPLLLRALGSPLPGGYAFHLGLRPSFGEAGGESARGAPGLPAARQERGFPGNALRRGCSRGFPVIQAGGESPAGLSPAEPRGGPARRAWGKLREAQGSRGRPKPFEVFDSNEESGHLVLTIVISGHFFISQGQTLLEGFSLVGSKNWLKIVRRMDCLLFGTTIKNKSRMFRVQFSGGSKEQALEHCCSCVQNLAQYIPVQVPDGASQELRPSPGSPRAGGSQGKDAAQSIPPQPGSQQNLEQQLRVPASTSTPGGRISVTWLAQSLLASEKLPLVYEQSPWNAEELGSFLRLCLMDQNFPAFVEEVEKELKKLLGLSG</sequence>